<dbReference type="InterPro" id="IPR000008">
    <property type="entry name" value="C2_dom"/>
</dbReference>
<dbReference type="OrthoDB" id="73919at2759"/>
<feature type="non-terminal residue" evidence="3">
    <location>
        <position position="506"/>
    </location>
</feature>
<dbReference type="GO" id="GO:0010628">
    <property type="term" value="P:positive regulation of gene expression"/>
    <property type="evidence" value="ECO:0007669"/>
    <property type="project" value="TreeGrafter"/>
</dbReference>
<name>A0A6A6PLJ8_9PEZI</name>
<proteinExistence type="predicted"/>
<dbReference type="PANTHER" id="PTHR47800:SF5">
    <property type="entry name" value="FER-1-LIKE PROTEIN 6"/>
    <property type="match status" value="1"/>
</dbReference>
<organism evidence="3 4">
    <name type="scientific">Neohortaea acidophila</name>
    <dbReference type="NCBI Taxonomy" id="245834"/>
    <lineage>
        <taxon>Eukaryota</taxon>
        <taxon>Fungi</taxon>
        <taxon>Dikarya</taxon>
        <taxon>Ascomycota</taxon>
        <taxon>Pezizomycotina</taxon>
        <taxon>Dothideomycetes</taxon>
        <taxon>Dothideomycetidae</taxon>
        <taxon>Mycosphaerellales</taxon>
        <taxon>Teratosphaeriaceae</taxon>
        <taxon>Neohortaea</taxon>
    </lineage>
</organism>
<dbReference type="PANTHER" id="PTHR47800">
    <property type="entry name" value="C2 DOMAIN-CONTAINING PROTEIN"/>
    <property type="match status" value="1"/>
</dbReference>
<reference evidence="3" key="1">
    <citation type="journal article" date="2020" name="Stud. Mycol.">
        <title>101 Dothideomycetes genomes: a test case for predicting lifestyles and emergence of pathogens.</title>
        <authorList>
            <person name="Haridas S."/>
            <person name="Albert R."/>
            <person name="Binder M."/>
            <person name="Bloem J."/>
            <person name="Labutti K."/>
            <person name="Salamov A."/>
            <person name="Andreopoulos B."/>
            <person name="Baker S."/>
            <person name="Barry K."/>
            <person name="Bills G."/>
            <person name="Bluhm B."/>
            <person name="Cannon C."/>
            <person name="Castanera R."/>
            <person name="Culley D."/>
            <person name="Daum C."/>
            <person name="Ezra D."/>
            <person name="Gonzalez J."/>
            <person name="Henrissat B."/>
            <person name="Kuo A."/>
            <person name="Liang C."/>
            <person name="Lipzen A."/>
            <person name="Lutzoni F."/>
            <person name="Magnuson J."/>
            <person name="Mondo S."/>
            <person name="Nolan M."/>
            <person name="Ohm R."/>
            <person name="Pangilinan J."/>
            <person name="Park H.-J."/>
            <person name="Ramirez L."/>
            <person name="Alfaro M."/>
            <person name="Sun H."/>
            <person name="Tritt A."/>
            <person name="Yoshinaga Y."/>
            <person name="Zwiers L.-H."/>
            <person name="Turgeon B."/>
            <person name="Goodwin S."/>
            <person name="Spatafora J."/>
            <person name="Crous P."/>
            <person name="Grigoriev I."/>
        </authorList>
    </citation>
    <scope>NUCLEOTIDE SEQUENCE</scope>
    <source>
        <strain evidence="3">CBS 113389</strain>
    </source>
</reference>
<feature type="domain" description="C2" evidence="2">
    <location>
        <begin position="5"/>
        <end position="137"/>
    </location>
</feature>
<evidence type="ECO:0000313" key="3">
    <source>
        <dbReference type="EMBL" id="KAF2480534.1"/>
    </source>
</evidence>
<dbReference type="SMART" id="SM00239">
    <property type="entry name" value="C2"/>
    <property type="match status" value="1"/>
</dbReference>
<feature type="region of interest" description="Disordered" evidence="1">
    <location>
        <begin position="211"/>
        <end position="230"/>
    </location>
</feature>
<dbReference type="RefSeq" id="XP_033587104.1">
    <property type="nucleotide sequence ID" value="XM_033730264.1"/>
</dbReference>
<feature type="compositionally biased region" description="Acidic residues" evidence="1">
    <location>
        <begin position="401"/>
        <end position="410"/>
    </location>
</feature>
<keyword evidence="4" id="KW-1185">Reference proteome</keyword>
<protein>
    <recommendedName>
        <fullName evidence="2">C2 domain-containing protein</fullName>
    </recommendedName>
</protein>
<dbReference type="GeneID" id="54471266"/>
<sequence>KDKQPEGGYDSTPIPKPPAGTIGYTVKFTFHSASALTIGDLGVMSSDPYIFAQLNTDLEPRHKEDPRLRFRSPTVHKNLNPTWNEEWIVANVPSSGFRLKVRVYDEDPADHDDMLGKAHITVPSLDDNWAGFMKESYKLTLRDSSKRALFIRAVARCFGVVKKFQGEVTVSAELLGRTENKNDGQNGKAYTLGPVRWCRHYSPILGRLANIKEPSEGDTRSPSADKKHQQEVQKYNFQANEFQLPGPVPAELYHRFVEFRPWVKRMFTTTGFQGVLLGKALHHQHNRVYNFSRDTVWGHFPQGPSEEMTKKFLELAHYAQGGRIFTYIITLDALWRFTETGPQISIDMLSKHTMHSDVSIYIAFSGEFFLRRLKHPRRPPPPDPVDETSQRHPPSHQANEIEAEAEDEPPTDPAHYELVIDNDSGTYRPNAQKLPLLADFLAHCLPGLHIQTLDCQADADKMAKMKAAQRDRKKKTGDHVVYAQGDDSSSISSEEHEALDAAEQGG</sequence>
<evidence type="ECO:0000259" key="2">
    <source>
        <dbReference type="PROSITE" id="PS50004"/>
    </source>
</evidence>
<dbReference type="Gene3D" id="2.60.40.150">
    <property type="entry name" value="C2 domain"/>
    <property type="match status" value="1"/>
</dbReference>
<dbReference type="Pfam" id="PF00168">
    <property type="entry name" value="C2"/>
    <property type="match status" value="1"/>
</dbReference>
<dbReference type="SUPFAM" id="SSF49562">
    <property type="entry name" value="C2 domain (Calcium/lipid-binding domain, CaLB)"/>
    <property type="match status" value="1"/>
</dbReference>
<feature type="non-terminal residue" evidence="3">
    <location>
        <position position="1"/>
    </location>
</feature>
<dbReference type="PROSITE" id="PS50004">
    <property type="entry name" value="C2"/>
    <property type="match status" value="1"/>
</dbReference>
<evidence type="ECO:0000313" key="4">
    <source>
        <dbReference type="Proteomes" id="UP000799767"/>
    </source>
</evidence>
<feature type="compositionally biased region" description="Basic and acidic residues" evidence="1">
    <location>
        <begin position="213"/>
        <end position="230"/>
    </location>
</feature>
<feature type="region of interest" description="Disordered" evidence="1">
    <location>
        <begin position="373"/>
        <end position="416"/>
    </location>
</feature>
<accession>A0A6A6PLJ8</accession>
<dbReference type="InterPro" id="IPR035892">
    <property type="entry name" value="C2_domain_sf"/>
</dbReference>
<dbReference type="Proteomes" id="UP000799767">
    <property type="component" value="Unassembled WGS sequence"/>
</dbReference>
<evidence type="ECO:0000256" key="1">
    <source>
        <dbReference type="SAM" id="MobiDB-lite"/>
    </source>
</evidence>
<dbReference type="AlphaFoldDB" id="A0A6A6PLJ8"/>
<feature type="region of interest" description="Disordered" evidence="1">
    <location>
        <begin position="465"/>
        <end position="506"/>
    </location>
</feature>
<gene>
    <name evidence="3" type="ORF">BDY17DRAFT_234201</name>
</gene>
<dbReference type="EMBL" id="MU001639">
    <property type="protein sequence ID" value="KAF2480534.1"/>
    <property type="molecule type" value="Genomic_DNA"/>
</dbReference>